<organism evidence="2 3">
    <name type="scientific">Hibiscus sabdariffa</name>
    <name type="common">roselle</name>
    <dbReference type="NCBI Taxonomy" id="183260"/>
    <lineage>
        <taxon>Eukaryota</taxon>
        <taxon>Viridiplantae</taxon>
        <taxon>Streptophyta</taxon>
        <taxon>Embryophyta</taxon>
        <taxon>Tracheophyta</taxon>
        <taxon>Spermatophyta</taxon>
        <taxon>Magnoliopsida</taxon>
        <taxon>eudicotyledons</taxon>
        <taxon>Gunneridae</taxon>
        <taxon>Pentapetalae</taxon>
        <taxon>rosids</taxon>
        <taxon>malvids</taxon>
        <taxon>Malvales</taxon>
        <taxon>Malvaceae</taxon>
        <taxon>Malvoideae</taxon>
        <taxon>Hibiscus</taxon>
    </lineage>
</organism>
<comment type="caution">
    <text evidence="2">The sequence shown here is derived from an EMBL/GenBank/DDBJ whole genome shotgun (WGS) entry which is preliminary data.</text>
</comment>
<keyword evidence="3" id="KW-1185">Reference proteome</keyword>
<dbReference type="EMBL" id="JBBPBN010000009">
    <property type="protein sequence ID" value="KAK9032672.1"/>
    <property type="molecule type" value="Genomic_DNA"/>
</dbReference>
<feature type="domain" description="Retroviral polymerase SH3-like" evidence="1">
    <location>
        <begin position="3"/>
        <end position="49"/>
    </location>
</feature>
<dbReference type="Pfam" id="PF25597">
    <property type="entry name" value="SH3_retrovirus"/>
    <property type="match status" value="1"/>
</dbReference>
<gene>
    <name evidence="2" type="ORF">V6N11_056930</name>
</gene>
<protein>
    <recommendedName>
        <fullName evidence="1">Retroviral polymerase SH3-like domain-containing protein</fullName>
    </recommendedName>
</protein>
<dbReference type="InterPro" id="IPR057670">
    <property type="entry name" value="SH3_retrovirus"/>
</dbReference>
<name>A0ABR2T5M6_9ROSI</name>
<evidence type="ECO:0000313" key="3">
    <source>
        <dbReference type="Proteomes" id="UP001396334"/>
    </source>
</evidence>
<proteinExistence type="predicted"/>
<dbReference type="Proteomes" id="UP001396334">
    <property type="component" value="Unassembled WGS sequence"/>
</dbReference>
<reference evidence="2 3" key="1">
    <citation type="journal article" date="2024" name="G3 (Bethesda)">
        <title>Genome assembly of Hibiscus sabdariffa L. provides insights into metabolisms of medicinal natural products.</title>
        <authorList>
            <person name="Kim T."/>
        </authorList>
    </citation>
    <scope>NUCLEOTIDE SEQUENCE [LARGE SCALE GENOMIC DNA]</scope>
    <source>
        <strain evidence="2">TK-2024</strain>
        <tissue evidence="2">Old leaves</tissue>
    </source>
</reference>
<sequence length="106" mass="12050">MTHKLEQRSTKCVFFGYSGMQSAYKCLEPTTNKIYVSRHVQFVPHISPFATRHVLSVPRQQDVSFHIMSRQPASSLPTMPHQLYVSLPIMLDDVIVTLVPLADPPQ</sequence>
<evidence type="ECO:0000313" key="2">
    <source>
        <dbReference type="EMBL" id="KAK9032672.1"/>
    </source>
</evidence>
<accession>A0ABR2T5M6</accession>
<evidence type="ECO:0000259" key="1">
    <source>
        <dbReference type="Pfam" id="PF25597"/>
    </source>
</evidence>